<comment type="caution">
    <text evidence="1">The sequence shown here is derived from an EMBL/GenBank/DDBJ whole genome shotgun (WGS) entry which is preliminary data.</text>
</comment>
<accession>X1RRL0</accession>
<organism evidence="1">
    <name type="scientific">marine sediment metagenome</name>
    <dbReference type="NCBI Taxonomy" id="412755"/>
    <lineage>
        <taxon>unclassified sequences</taxon>
        <taxon>metagenomes</taxon>
        <taxon>ecological metagenomes</taxon>
    </lineage>
</organism>
<protein>
    <submittedName>
        <fullName evidence="1">Uncharacterized protein</fullName>
    </submittedName>
</protein>
<proteinExistence type="predicted"/>
<dbReference type="AlphaFoldDB" id="X1RRL0"/>
<name>X1RRL0_9ZZZZ</name>
<evidence type="ECO:0000313" key="1">
    <source>
        <dbReference type="EMBL" id="GAI58149.1"/>
    </source>
</evidence>
<feature type="non-terminal residue" evidence="1">
    <location>
        <position position="1"/>
    </location>
</feature>
<reference evidence="1" key="1">
    <citation type="journal article" date="2014" name="Front. Microbiol.">
        <title>High frequency of phylogenetically diverse reductive dehalogenase-homologous genes in deep subseafloor sedimentary metagenomes.</title>
        <authorList>
            <person name="Kawai M."/>
            <person name="Futagami T."/>
            <person name="Toyoda A."/>
            <person name="Takaki Y."/>
            <person name="Nishi S."/>
            <person name="Hori S."/>
            <person name="Arai W."/>
            <person name="Tsubouchi T."/>
            <person name="Morono Y."/>
            <person name="Uchiyama I."/>
            <person name="Ito T."/>
            <person name="Fujiyama A."/>
            <person name="Inagaki F."/>
            <person name="Takami H."/>
        </authorList>
    </citation>
    <scope>NUCLEOTIDE SEQUENCE</scope>
    <source>
        <strain evidence="1">Expedition CK06-06</strain>
    </source>
</reference>
<gene>
    <name evidence="1" type="ORF">S06H3_55535</name>
</gene>
<dbReference type="EMBL" id="BARV01035609">
    <property type="protein sequence ID" value="GAI58149.1"/>
    <property type="molecule type" value="Genomic_DNA"/>
</dbReference>
<sequence length="35" mass="3815">QTSFVVQKVEVELAAMKAFKDNQTPDYSGLTGLAQ</sequence>